<dbReference type="Pfam" id="PF17784">
    <property type="entry name" value="Sulfotransfer_4"/>
    <property type="match status" value="1"/>
</dbReference>
<dbReference type="OrthoDB" id="408152at2759"/>
<keyword evidence="2" id="KW-1185">Reference proteome</keyword>
<accession>A0A6G1HE25</accession>
<evidence type="ECO:0000313" key="1">
    <source>
        <dbReference type="EMBL" id="KAF1991324.1"/>
    </source>
</evidence>
<dbReference type="Gene3D" id="3.40.50.300">
    <property type="entry name" value="P-loop containing nucleotide triphosphate hydrolases"/>
    <property type="match status" value="1"/>
</dbReference>
<sequence length="74" mass="7753">MFATELMAAYPAAKVIVNRRTDLDAWYASMCRGPIALNKDPGSVAAGLRLVQCGVLVAGDVGEVDGEGVFYGGF</sequence>
<reference evidence="1" key="1">
    <citation type="journal article" date="2020" name="Stud. Mycol.">
        <title>101 Dothideomycetes genomes: a test case for predicting lifestyles and emergence of pathogens.</title>
        <authorList>
            <person name="Haridas S."/>
            <person name="Albert R."/>
            <person name="Binder M."/>
            <person name="Bloem J."/>
            <person name="Labutti K."/>
            <person name="Salamov A."/>
            <person name="Andreopoulos B."/>
            <person name="Baker S."/>
            <person name="Barry K."/>
            <person name="Bills G."/>
            <person name="Bluhm B."/>
            <person name="Cannon C."/>
            <person name="Castanera R."/>
            <person name="Culley D."/>
            <person name="Daum C."/>
            <person name="Ezra D."/>
            <person name="Gonzalez J."/>
            <person name="Henrissat B."/>
            <person name="Kuo A."/>
            <person name="Liang C."/>
            <person name="Lipzen A."/>
            <person name="Lutzoni F."/>
            <person name="Magnuson J."/>
            <person name="Mondo S."/>
            <person name="Nolan M."/>
            <person name="Ohm R."/>
            <person name="Pangilinan J."/>
            <person name="Park H.-J."/>
            <person name="Ramirez L."/>
            <person name="Alfaro M."/>
            <person name="Sun H."/>
            <person name="Tritt A."/>
            <person name="Yoshinaga Y."/>
            <person name="Zwiers L.-H."/>
            <person name="Turgeon B."/>
            <person name="Goodwin S."/>
            <person name="Spatafora J."/>
            <person name="Crous P."/>
            <person name="Grigoriev I."/>
        </authorList>
    </citation>
    <scope>NUCLEOTIDE SEQUENCE</scope>
    <source>
        <strain evidence="1">CBS 113979</strain>
    </source>
</reference>
<organism evidence="1 2">
    <name type="scientific">Aulographum hederae CBS 113979</name>
    <dbReference type="NCBI Taxonomy" id="1176131"/>
    <lineage>
        <taxon>Eukaryota</taxon>
        <taxon>Fungi</taxon>
        <taxon>Dikarya</taxon>
        <taxon>Ascomycota</taxon>
        <taxon>Pezizomycotina</taxon>
        <taxon>Dothideomycetes</taxon>
        <taxon>Pleosporomycetidae</taxon>
        <taxon>Aulographales</taxon>
        <taxon>Aulographaceae</taxon>
    </lineage>
</organism>
<gene>
    <name evidence="1" type="ORF">K402DRAFT_388745</name>
</gene>
<protein>
    <submittedName>
        <fullName evidence="1">Uncharacterized protein</fullName>
    </submittedName>
</protein>
<dbReference type="InterPro" id="IPR027417">
    <property type="entry name" value="P-loop_NTPase"/>
</dbReference>
<evidence type="ECO:0000313" key="2">
    <source>
        <dbReference type="Proteomes" id="UP000800041"/>
    </source>
</evidence>
<dbReference type="AlphaFoldDB" id="A0A6G1HE25"/>
<proteinExistence type="predicted"/>
<dbReference type="EMBL" id="ML977139">
    <property type="protein sequence ID" value="KAF1991324.1"/>
    <property type="molecule type" value="Genomic_DNA"/>
</dbReference>
<name>A0A6G1HE25_9PEZI</name>
<dbReference type="Proteomes" id="UP000800041">
    <property type="component" value="Unassembled WGS sequence"/>
</dbReference>
<dbReference type="InterPro" id="IPR040632">
    <property type="entry name" value="Sulfotransfer_4"/>
</dbReference>